<feature type="transmembrane region" description="Helical" evidence="18">
    <location>
        <begin position="232"/>
        <end position="255"/>
    </location>
</feature>
<dbReference type="InterPro" id="IPR050175">
    <property type="entry name" value="Complex_I_Subunit_2"/>
</dbReference>
<feature type="transmembrane region" description="Helical" evidence="18">
    <location>
        <begin position="168"/>
        <end position="186"/>
    </location>
</feature>
<evidence type="ECO:0000259" key="19">
    <source>
        <dbReference type="Pfam" id="PF00361"/>
    </source>
</evidence>
<sequence>MFLIPSHILFFSTLMFGMMMAASSSSWFTAWMGLELNLLSFIPLISSETNQFSSEASLKYFLTQALASAMILLASSAMVAGVLFHSYLLSIALLIKMGAAPFHMWFPMVAEGLGWLQFIILSTIQKIAPMTLLSYVIDSSYWLIMLIIPASALVGALGGINQLMLRKLMAYSSIGHTAWMLSALLISETLWLTYFLVYCLTSATIALFFFHKQAYHLNHLISTSFQNTTQNCIMYTSLLSLGGLPPFTGFIPKWITIQEISSSTYTFLAFFLILGTLINLYYYLRLTLNSFMMSSSMLKWQFLMESKTSMITTFMIFLNLTGLLMSPIVYMFTS</sequence>
<dbReference type="AlphaFoldDB" id="Q3LRC1"/>
<evidence type="ECO:0000256" key="16">
    <source>
        <dbReference type="ARBA" id="ARBA00023136"/>
    </source>
</evidence>
<evidence type="ECO:0000256" key="12">
    <source>
        <dbReference type="ARBA" id="ARBA00022989"/>
    </source>
</evidence>
<keyword evidence="13 18" id="KW-0520">NAD</keyword>
<evidence type="ECO:0000256" key="15">
    <source>
        <dbReference type="ARBA" id="ARBA00023128"/>
    </source>
</evidence>
<evidence type="ECO:0000256" key="2">
    <source>
        <dbReference type="ARBA" id="ARBA00004448"/>
    </source>
</evidence>
<evidence type="ECO:0000256" key="17">
    <source>
        <dbReference type="ARBA" id="ARBA00049551"/>
    </source>
</evidence>
<gene>
    <name evidence="20" type="primary">nad2</name>
</gene>
<evidence type="ECO:0000256" key="10">
    <source>
        <dbReference type="ARBA" id="ARBA00022967"/>
    </source>
</evidence>
<dbReference type="EMBL" id="DQ191682">
    <property type="protein sequence ID" value="ABA18061.1"/>
    <property type="molecule type" value="Genomic_DNA"/>
</dbReference>
<dbReference type="Pfam" id="PF00361">
    <property type="entry name" value="Proton_antipo_M"/>
    <property type="match status" value="2"/>
</dbReference>
<proteinExistence type="inferred from homology"/>
<dbReference type="InterPro" id="IPR003917">
    <property type="entry name" value="NADH_UbQ_OxRdtase_chain2"/>
</dbReference>
<evidence type="ECO:0000256" key="4">
    <source>
        <dbReference type="ARBA" id="ARBA00012944"/>
    </source>
</evidence>
<evidence type="ECO:0000256" key="9">
    <source>
        <dbReference type="ARBA" id="ARBA00022792"/>
    </source>
</evidence>
<feature type="transmembrane region" description="Helical" evidence="18">
    <location>
        <begin position="267"/>
        <end position="288"/>
    </location>
</feature>
<evidence type="ECO:0000256" key="3">
    <source>
        <dbReference type="ARBA" id="ARBA00007012"/>
    </source>
</evidence>
<keyword evidence="10 18" id="KW-1278">Translocase</keyword>
<name>Q3LRC1_GONCH</name>
<keyword evidence="12 18" id="KW-1133">Transmembrane helix</keyword>
<keyword evidence="8 18" id="KW-0812">Transmembrane</keyword>
<dbReference type="PANTHER" id="PTHR46552:SF1">
    <property type="entry name" value="NADH-UBIQUINONE OXIDOREDUCTASE CHAIN 2"/>
    <property type="match status" value="1"/>
</dbReference>
<feature type="transmembrane region" description="Helical" evidence="18">
    <location>
        <begin position="102"/>
        <end position="121"/>
    </location>
</feature>
<keyword evidence="7 18" id="KW-0679">Respiratory chain</keyword>
<dbReference type="PANTHER" id="PTHR46552">
    <property type="entry name" value="NADH-UBIQUINONE OXIDOREDUCTASE CHAIN 2"/>
    <property type="match status" value="1"/>
</dbReference>
<comment type="catalytic activity">
    <reaction evidence="17 18">
        <text>a ubiquinone + NADH + 5 H(+)(in) = a ubiquinol + NAD(+) + 4 H(+)(out)</text>
        <dbReference type="Rhea" id="RHEA:29091"/>
        <dbReference type="Rhea" id="RHEA-COMP:9565"/>
        <dbReference type="Rhea" id="RHEA-COMP:9566"/>
        <dbReference type="ChEBI" id="CHEBI:15378"/>
        <dbReference type="ChEBI" id="CHEBI:16389"/>
        <dbReference type="ChEBI" id="CHEBI:17976"/>
        <dbReference type="ChEBI" id="CHEBI:57540"/>
        <dbReference type="ChEBI" id="CHEBI:57945"/>
        <dbReference type="EC" id="7.1.1.2"/>
    </reaction>
</comment>
<evidence type="ECO:0000313" key="20">
    <source>
        <dbReference type="EMBL" id="ABA18061.1"/>
    </source>
</evidence>
<keyword evidence="9 18" id="KW-0999">Mitochondrion inner membrane</keyword>
<dbReference type="PRINTS" id="PR01436">
    <property type="entry name" value="NADHDHGNASE2"/>
</dbReference>
<keyword evidence="15 18" id="KW-0496">Mitochondrion</keyword>
<geneLocation type="mitochondrion" evidence="20"/>
<keyword evidence="6" id="KW-0813">Transport</keyword>
<comment type="similarity">
    <text evidence="3 18">Belongs to the complex I subunit 2 family.</text>
</comment>
<feature type="domain" description="NADH:quinone oxidoreductase/Mrp antiporter transmembrane" evidence="19">
    <location>
        <begin position="82"/>
        <end position="277"/>
    </location>
</feature>
<evidence type="ECO:0000256" key="13">
    <source>
        <dbReference type="ARBA" id="ARBA00023027"/>
    </source>
</evidence>
<reference evidence="20" key="1">
    <citation type="submission" date="2005-09" db="EMBL/GenBank/DDBJ databases">
        <title>The First Complete Mitochondrial Genome Sequences for Stomatopod Crustaceans: Implications for Phylogeny.</title>
        <authorList>
            <person name="Swinstrom K.S."/>
            <person name="Caldwell R."/>
            <person name="Fourcade H.M."/>
            <person name="Boore J.L."/>
        </authorList>
    </citation>
    <scope>NUCLEOTIDE SEQUENCE</scope>
</reference>
<feature type="transmembrane region" description="Helical" evidence="18">
    <location>
        <begin position="309"/>
        <end position="332"/>
    </location>
</feature>
<dbReference type="GO" id="GO:0005743">
    <property type="term" value="C:mitochondrial inner membrane"/>
    <property type="evidence" value="ECO:0007669"/>
    <property type="project" value="UniProtKB-SubCell"/>
</dbReference>
<evidence type="ECO:0000256" key="8">
    <source>
        <dbReference type="ARBA" id="ARBA00022692"/>
    </source>
</evidence>
<feature type="transmembrane region" description="Helical" evidence="18">
    <location>
        <begin position="141"/>
        <end position="161"/>
    </location>
</feature>
<evidence type="ECO:0000256" key="11">
    <source>
        <dbReference type="ARBA" id="ARBA00022982"/>
    </source>
</evidence>
<evidence type="ECO:0000256" key="1">
    <source>
        <dbReference type="ARBA" id="ARBA00003257"/>
    </source>
</evidence>
<feature type="domain" description="NADH:quinone oxidoreductase/Mrp antiporter transmembrane" evidence="19">
    <location>
        <begin position="24"/>
        <end position="78"/>
    </location>
</feature>
<dbReference type="EC" id="7.1.1.2" evidence="4 18"/>
<evidence type="ECO:0000256" key="18">
    <source>
        <dbReference type="RuleBase" id="RU003403"/>
    </source>
</evidence>
<accession>Q3LRC1</accession>
<dbReference type="InterPro" id="IPR001750">
    <property type="entry name" value="ND/Mrp_TM"/>
</dbReference>
<dbReference type="GO" id="GO:0008137">
    <property type="term" value="F:NADH dehydrogenase (ubiquinone) activity"/>
    <property type="evidence" value="ECO:0007669"/>
    <property type="project" value="UniProtKB-EC"/>
</dbReference>
<protein>
    <recommendedName>
        <fullName evidence="5 18">NADH-ubiquinone oxidoreductase chain 2</fullName>
        <ecNumber evidence="4 18">7.1.1.2</ecNumber>
    </recommendedName>
</protein>
<feature type="transmembrane region" description="Helical" evidence="18">
    <location>
        <begin position="192"/>
        <end position="211"/>
    </location>
</feature>
<evidence type="ECO:0000256" key="5">
    <source>
        <dbReference type="ARBA" id="ARBA00021008"/>
    </source>
</evidence>
<keyword evidence="16 18" id="KW-0472">Membrane</keyword>
<organism evidence="20">
    <name type="scientific">Gonodactylus chiragra</name>
    <name type="common">Mantis shrimp</name>
    <dbReference type="NCBI Taxonomy" id="85123"/>
    <lineage>
        <taxon>Eukaryota</taxon>
        <taxon>Metazoa</taxon>
        <taxon>Ecdysozoa</taxon>
        <taxon>Arthropoda</taxon>
        <taxon>Crustacea</taxon>
        <taxon>Multicrustacea</taxon>
        <taxon>Malacostraca</taxon>
        <taxon>Eumalacostraca</taxon>
        <taxon>Hoplocarida</taxon>
        <taxon>Stomatopoda</taxon>
        <taxon>Gonodactylidae</taxon>
        <taxon>Gonodactylus</taxon>
    </lineage>
</organism>
<feature type="transmembrane region" description="Helical" evidence="18">
    <location>
        <begin position="65"/>
        <end position="95"/>
    </location>
</feature>
<comment type="function">
    <text evidence="18">Core subunit of the mitochondrial membrane respiratory chain NADH dehydrogenase (Complex I) which catalyzes electron transfer from NADH through the respiratory chain, using ubiquinone as an electron acceptor. Essential for the catalytic activity and assembly of complex I.</text>
</comment>
<keyword evidence="14 18" id="KW-0830">Ubiquinone</keyword>
<evidence type="ECO:0000256" key="7">
    <source>
        <dbReference type="ARBA" id="ARBA00022660"/>
    </source>
</evidence>
<evidence type="ECO:0000256" key="14">
    <source>
        <dbReference type="ARBA" id="ARBA00023075"/>
    </source>
</evidence>
<evidence type="ECO:0000256" key="6">
    <source>
        <dbReference type="ARBA" id="ARBA00022448"/>
    </source>
</evidence>
<comment type="function">
    <text evidence="1">Core subunit of the mitochondrial membrane respiratory chain NADH dehydrogenase (Complex I) that is believed to belong to the minimal assembly required for catalysis. Complex I functions in the transfer of electrons from NADH to the respiratory chain. The immediate electron acceptor for the enzyme is believed to be ubiquinone.</text>
</comment>
<dbReference type="GO" id="GO:0006120">
    <property type="term" value="P:mitochondrial electron transport, NADH to ubiquinone"/>
    <property type="evidence" value="ECO:0007669"/>
    <property type="project" value="InterPro"/>
</dbReference>
<comment type="subcellular location">
    <subcellularLocation>
        <location evidence="2 18">Mitochondrion inner membrane</location>
        <topology evidence="2 18">Multi-pass membrane protein</topology>
    </subcellularLocation>
</comment>
<keyword evidence="11 18" id="KW-0249">Electron transport</keyword>